<feature type="transmembrane region" description="Helical" evidence="1">
    <location>
        <begin position="9"/>
        <end position="27"/>
    </location>
</feature>
<geneLocation type="mitochondrion" evidence="2"/>
<feature type="transmembrane region" description="Helical" evidence="1">
    <location>
        <begin position="94"/>
        <end position="123"/>
    </location>
</feature>
<keyword evidence="2" id="KW-0496">Mitochondrion</keyword>
<keyword evidence="1" id="KW-0472">Membrane</keyword>
<gene>
    <name evidence="2" type="primary">orf126</name>
</gene>
<protein>
    <submittedName>
        <fullName evidence="2">Uncharacterized protein</fullName>
    </submittedName>
</protein>
<evidence type="ECO:0000256" key="1">
    <source>
        <dbReference type="SAM" id="Phobius"/>
    </source>
</evidence>
<dbReference type="EMBL" id="MH888186">
    <property type="protein sequence ID" value="QCU82646.1"/>
    <property type="molecule type" value="Genomic_DNA"/>
</dbReference>
<dbReference type="AlphaFoldDB" id="A0A4P9JMF9"/>
<reference evidence="2" key="1">
    <citation type="journal article" date="2019" name="Mitochondrial DNA Part B Resour">
        <title>The mitochondrial genome of the ciliate Pseudourostyla cristata (Ciliophora, Urostylida).</title>
        <authorList>
            <person name="Park K.-M."/>
            <person name="Min G.-S."/>
            <person name="Kim S."/>
        </authorList>
    </citation>
    <scope>NUCLEOTIDE SEQUENCE</scope>
</reference>
<feature type="transmembrane region" description="Helical" evidence="1">
    <location>
        <begin position="63"/>
        <end position="82"/>
    </location>
</feature>
<proteinExistence type="predicted"/>
<keyword evidence="1" id="KW-0812">Transmembrane</keyword>
<name>A0A4P9JMF9_9SPIT</name>
<keyword evidence="1" id="KW-1133">Transmembrane helix</keyword>
<organism evidence="2">
    <name type="scientific">Pseudourostyla cristata</name>
    <dbReference type="NCBI Taxonomy" id="293816"/>
    <lineage>
        <taxon>Eukaryota</taxon>
        <taxon>Sar</taxon>
        <taxon>Alveolata</taxon>
        <taxon>Ciliophora</taxon>
        <taxon>Intramacronucleata</taxon>
        <taxon>Spirotrichea</taxon>
        <taxon>Stichotrichia</taxon>
        <taxon>Urostylida</taxon>
        <taxon>Pseudourostylidae</taxon>
        <taxon>Pseudourostyla</taxon>
    </lineage>
</organism>
<sequence length="126" mass="14872">MMKKINKYILNAYAGLMCIPFMLIFLMEFTLEIHCPILWLIVCPLSTYCYYKTRYRILLIPNIILAILSLTCLIIIVYEIFVQLVIDNKYQNEYYFLIAMVIFFPIAPLIILGINTVITIDFLKEN</sequence>
<feature type="transmembrane region" description="Helical" evidence="1">
    <location>
        <begin position="33"/>
        <end position="51"/>
    </location>
</feature>
<evidence type="ECO:0000313" key="2">
    <source>
        <dbReference type="EMBL" id="QCU82646.1"/>
    </source>
</evidence>
<accession>A0A4P9JMF9</accession>